<accession>A0A0F9E120</accession>
<evidence type="ECO:0000313" key="1">
    <source>
        <dbReference type="EMBL" id="KKL67733.1"/>
    </source>
</evidence>
<gene>
    <name evidence="1" type="ORF">LCGC14_2132010</name>
</gene>
<dbReference type="EMBL" id="LAZR01026767">
    <property type="protein sequence ID" value="KKL67733.1"/>
    <property type="molecule type" value="Genomic_DNA"/>
</dbReference>
<protein>
    <submittedName>
        <fullName evidence="1">Uncharacterized protein</fullName>
    </submittedName>
</protein>
<reference evidence="1" key="1">
    <citation type="journal article" date="2015" name="Nature">
        <title>Complex archaea that bridge the gap between prokaryotes and eukaryotes.</title>
        <authorList>
            <person name="Spang A."/>
            <person name="Saw J.H."/>
            <person name="Jorgensen S.L."/>
            <person name="Zaremba-Niedzwiedzka K."/>
            <person name="Martijn J."/>
            <person name="Lind A.E."/>
            <person name="van Eijk R."/>
            <person name="Schleper C."/>
            <person name="Guy L."/>
            <person name="Ettema T.J."/>
        </authorList>
    </citation>
    <scope>NUCLEOTIDE SEQUENCE</scope>
</reference>
<name>A0A0F9E120_9ZZZZ</name>
<proteinExistence type="predicted"/>
<comment type="caution">
    <text evidence="1">The sequence shown here is derived from an EMBL/GenBank/DDBJ whole genome shotgun (WGS) entry which is preliminary data.</text>
</comment>
<dbReference type="AlphaFoldDB" id="A0A0F9E120"/>
<organism evidence="1">
    <name type="scientific">marine sediment metagenome</name>
    <dbReference type="NCBI Taxonomy" id="412755"/>
    <lineage>
        <taxon>unclassified sequences</taxon>
        <taxon>metagenomes</taxon>
        <taxon>ecological metagenomes</taxon>
    </lineage>
</organism>
<sequence>MSARKYARVEKVTNGYVIQVGGPGSQQRMKQWVAESLDDVMNLLATLLEDKKEKAS</sequence>